<dbReference type="SUPFAM" id="SSF51695">
    <property type="entry name" value="PLC-like phosphodiesterases"/>
    <property type="match status" value="1"/>
</dbReference>
<evidence type="ECO:0000259" key="1">
    <source>
        <dbReference type="PROSITE" id="PS51704"/>
    </source>
</evidence>
<dbReference type="Gene3D" id="3.20.20.190">
    <property type="entry name" value="Phosphatidylinositol (PI) phosphodiesterase"/>
    <property type="match status" value="1"/>
</dbReference>
<dbReference type="PROSITE" id="PS51704">
    <property type="entry name" value="GP_PDE"/>
    <property type="match status" value="1"/>
</dbReference>
<name>A0AA49JCK0_9BACT</name>
<dbReference type="PANTHER" id="PTHR46211">
    <property type="entry name" value="GLYCEROPHOSPHORYL DIESTER PHOSPHODIESTERASE"/>
    <property type="match status" value="1"/>
</dbReference>
<accession>A0AA49JCK0</accession>
<organism evidence="2">
    <name type="scientific">Marivirga arenosa</name>
    <dbReference type="NCBI Taxonomy" id="3059076"/>
    <lineage>
        <taxon>Bacteria</taxon>
        <taxon>Pseudomonadati</taxon>
        <taxon>Bacteroidota</taxon>
        <taxon>Cytophagia</taxon>
        <taxon>Cytophagales</taxon>
        <taxon>Marivirgaceae</taxon>
        <taxon>Marivirga</taxon>
    </lineage>
</organism>
<dbReference type="PROSITE" id="PS51257">
    <property type="entry name" value="PROKAR_LIPOPROTEIN"/>
    <property type="match status" value="1"/>
</dbReference>
<gene>
    <name evidence="2" type="ORF">QYS47_19675</name>
</gene>
<feature type="domain" description="GP-PDE" evidence="1">
    <location>
        <begin position="27"/>
        <end position="296"/>
    </location>
</feature>
<dbReference type="AlphaFoldDB" id="A0AA49JCK0"/>
<sequence length="299" mass="34679">MKNLIIVSSILFSIISCKQNPESYENIDWQGHRGARGVYPENTWAAFQYALEQNMNTLEMDVVISKDGKVVLSHEPFLNHKICLDTAGNPIPEAEEKEWNIYKMNYSDLQKCDCGTIQNPDFPNQKTSSSSKPLLIDIINKTKSYCGEKGIELPHMNVEVKYEEEMKGEFHPEIKEFNKLVYNVLSENYPSEKWNIQSFDFNVLKHFRKNYPKVTLAALVFESGAYEQQFEDLGFTPEIYSPYFQLVDNEMLTELHEQNVKVIPWTVNEEKDAKRLIKLGIDGIITDYPELADKFRKNP</sequence>
<dbReference type="GO" id="GO:0006629">
    <property type="term" value="P:lipid metabolic process"/>
    <property type="evidence" value="ECO:0007669"/>
    <property type="project" value="InterPro"/>
</dbReference>
<dbReference type="InterPro" id="IPR030395">
    <property type="entry name" value="GP_PDE_dom"/>
</dbReference>
<dbReference type="PANTHER" id="PTHR46211:SF14">
    <property type="entry name" value="GLYCEROPHOSPHODIESTER PHOSPHODIESTERASE"/>
    <property type="match status" value="1"/>
</dbReference>
<dbReference type="RefSeq" id="WP_302123597.1">
    <property type="nucleotide sequence ID" value="NZ_CP129968.2"/>
</dbReference>
<dbReference type="EMBL" id="CP129968">
    <property type="protein sequence ID" value="WKK79574.1"/>
    <property type="molecule type" value="Genomic_DNA"/>
</dbReference>
<dbReference type="Proteomes" id="UP001232019">
    <property type="component" value="Chromosome"/>
</dbReference>
<evidence type="ECO:0000313" key="2">
    <source>
        <dbReference type="EMBL" id="WKK79574.1"/>
    </source>
</evidence>
<dbReference type="KEGG" id="marp:QYS47_19675"/>
<dbReference type="Pfam" id="PF03009">
    <property type="entry name" value="GDPD"/>
    <property type="match status" value="1"/>
</dbReference>
<proteinExistence type="predicted"/>
<dbReference type="GO" id="GO:0008081">
    <property type="term" value="F:phosphoric diester hydrolase activity"/>
    <property type="evidence" value="ECO:0007669"/>
    <property type="project" value="InterPro"/>
</dbReference>
<protein>
    <submittedName>
        <fullName evidence="2">Glycerophosphodiester phosphodiesterase family protein</fullName>
    </submittedName>
</protein>
<dbReference type="InterPro" id="IPR017946">
    <property type="entry name" value="PLC-like_Pdiesterase_TIM-brl"/>
</dbReference>
<reference evidence="2" key="1">
    <citation type="submission" date="2023-08" db="EMBL/GenBank/DDBJ databases">
        <title>Comparative genomics and taxonomic characterization of three novel marine species of genus Marivirga.</title>
        <authorList>
            <person name="Muhammad N."/>
            <person name="Kim S.-G."/>
        </authorList>
    </citation>
    <scope>NUCLEOTIDE SEQUENCE</scope>
    <source>
        <strain evidence="2">BKB1-2</strain>
    </source>
</reference>